<evidence type="ECO:0000256" key="1">
    <source>
        <dbReference type="SAM" id="Coils"/>
    </source>
</evidence>
<feature type="coiled-coil region" evidence="1">
    <location>
        <begin position="50"/>
        <end position="138"/>
    </location>
</feature>
<dbReference type="PANTHER" id="PTHR45615">
    <property type="entry name" value="MYOSIN HEAVY CHAIN, NON-MUSCLE"/>
    <property type="match status" value="1"/>
</dbReference>
<dbReference type="EMBL" id="WBSM01000001">
    <property type="protein sequence ID" value="KAB8289302.1"/>
    <property type="molecule type" value="Genomic_DNA"/>
</dbReference>
<dbReference type="RefSeq" id="WP_152357470.1">
    <property type="nucleotide sequence ID" value="NZ_WBSM01000001.1"/>
</dbReference>
<dbReference type="Proteomes" id="UP000469943">
    <property type="component" value="Unassembled WGS sequence"/>
</dbReference>
<reference evidence="2 5" key="2">
    <citation type="submission" date="2019-10" db="EMBL/GenBank/DDBJ databases">
        <title>Characterization of the phylogenetic diversity of two novel species belonging to the genus Bifidobacterium: Bifidobacterium cebidarum sp. nov. and Bifidobacterium leontopitheci sp. nov.</title>
        <authorList>
            <person name="Lugli G.A."/>
            <person name="Duranti S."/>
            <person name="Milani C."/>
            <person name="Turroni F."/>
            <person name="Ventura M."/>
        </authorList>
    </citation>
    <scope>NUCLEOTIDE SEQUENCE [LARGE SCALE GENOMIC DNA]</scope>
    <source>
        <strain evidence="2 5">DSM 100688</strain>
    </source>
</reference>
<name>A0A6L4X3N2_9BIFI</name>
<protein>
    <submittedName>
        <fullName evidence="2">Phage tail component-like protein</fullName>
    </submittedName>
</protein>
<keyword evidence="5" id="KW-1185">Reference proteome</keyword>
<dbReference type="EMBL" id="WHZX01000001">
    <property type="protein sequence ID" value="NEG71007.1"/>
    <property type="molecule type" value="Genomic_DNA"/>
</dbReference>
<evidence type="ECO:0000313" key="4">
    <source>
        <dbReference type="Proteomes" id="UP000469943"/>
    </source>
</evidence>
<dbReference type="SUPFAM" id="SSF49785">
    <property type="entry name" value="Galactose-binding domain-like"/>
    <property type="match status" value="1"/>
</dbReference>
<evidence type="ECO:0000313" key="2">
    <source>
        <dbReference type="EMBL" id="KAB8289302.1"/>
    </source>
</evidence>
<dbReference type="Gene3D" id="1.20.1170.10">
    <property type="match status" value="1"/>
</dbReference>
<reference evidence="3 4" key="1">
    <citation type="submission" date="2019-10" db="EMBL/GenBank/DDBJ databases">
        <title>Bifidobacterium from non-human primates.</title>
        <authorList>
            <person name="Modesto M."/>
        </authorList>
    </citation>
    <scope>NUCLEOTIDE SEQUENCE [LARGE SCALE GENOMIC DNA]</scope>
    <source>
        <strain evidence="3 4">TREM</strain>
    </source>
</reference>
<dbReference type="InterPro" id="IPR008979">
    <property type="entry name" value="Galactose-bd-like_sf"/>
</dbReference>
<proteinExistence type="predicted"/>
<accession>A0A6L4X3N2</accession>
<gene>
    <name evidence="2" type="ORF">DSM100688_0382</name>
    <name evidence="3" type="ORF">GFD24_01935</name>
</gene>
<sequence length="1177" mass="125429">MPSHDIIVYPDREIPLRVALNAYGRASLHQTAVPGDIPAGNVVTDTGASLDDVTSQLEADRDELRKKADEAVQRIEKVREDAAAAADDAKARADQAVESVEQVRRDAQTAVQSAKDAAAQAEAKAGEAKAAADAADAKAGEIAGKADELATSITDVKRTVTDQGVRLDGVARNADAAVSASSEVRQTVTALSATVESHYSEQQATLDRVSKVELTANGLESTVSQTARTASDALSKATAAQQTADGFKATVEKEYVSKSDASKTYTTKSELTQTAESLRSSVAADYETKTDSLKKHSDLQQSVDAFRQTVEKEYVSKTDASKTYSAKSELTATAESIGARVDAVARTADGAMAKSTQVELTAEGLTSTVKEQADTLKGQATTISTLKQTTDTLATTITQNARRTDAAAAAGGDLVLDPYLDKTLGNLDQWGSNMLLSATGAPAGAPAATTGHPTGRDQTCAVRLRRGRTYRIAAWIARTTAAKTTTGLGYAGAVDGAGRWVTAFKATLDLPAGTWRLYEAYQTIPQGLDEDPRLWLQVDGTTTAGNLDGWYYTLLSVTDATDARKAQAAADDAVTRVARSEQSLDGFRQTVAQSYETKTDALARQTRLEQTIDGFKQSVADTYATKDGLTSYATKSELTQTSRSLTSRIEEQAKTIDGQAATISTLQQTADTLTSTITQTNATVDALASGTGEAVLDGGFMNGFASWGHRHSTINAGGWGSSAHGNLVQWQKTGTVAGVGDKTFFLTQTGLDKRMKAENRQRTMRVRFEAASAVACALKYGVTLKDDKGSWYEWRELVSCATTYGWTSYAVDLTLPAGRVLTTIAFLTGPAATEDMTWNIGIDNVSVTDVTDLKKAQTSADGALERASELSQSLEGFRLTVKQTYVSNTDAAATYTTKADFKAEKDRITASVQDVTTANGRLEQRVGTIEQNSTSWTAHFKTLDANVAAAQSTANTAKTGADNAAKTASTANTNATNAQNRVGALETCIKMTADGVRVGRIQNGAWTGYSTLVGSDGYFHVKTANGKDVFRAGGNTLEISDIDGKLSMGCTRDDSDHFGVNLYPMISSEPTQRWQTGWNALALSGDVTRVTDVGYTYRGGLICFRGRVKAAKADARVNRNTGEFWLTARPDNRNFVCWGWKNNQLTPINVYIPAKTTDVVVSVVCDWVALDGLTIPQ</sequence>
<keyword evidence="1" id="KW-0175">Coiled coil</keyword>
<organism evidence="2 5">
    <name type="scientific">Bifidobacterium ramosum</name>
    <dbReference type="NCBI Taxonomy" id="1798158"/>
    <lineage>
        <taxon>Bacteria</taxon>
        <taxon>Bacillati</taxon>
        <taxon>Actinomycetota</taxon>
        <taxon>Actinomycetes</taxon>
        <taxon>Bifidobacteriales</taxon>
        <taxon>Bifidobacteriaceae</taxon>
        <taxon>Bifidobacterium</taxon>
    </lineage>
</organism>
<evidence type="ECO:0000313" key="3">
    <source>
        <dbReference type="EMBL" id="NEG71007.1"/>
    </source>
</evidence>
<evidence type="ECO:0000313" key="5">
    <source>
        <dbReference type="Proteomes" id="UP000482084"/>
    </source>
</evidence>
<dbReference type="PANTHER" id="PTHR45615:SF66">
    <property type="entry name" value="CARD DOMAIN-CONTAINING PROTEIN"/>
    <property type="match status" value="1"/>
</dbReference>
<comment type="caution">
    <text evidence="2">The sequence shown here is derived from an EMBL/GenBank/DDBJ whole genome shotgun (WGS) entry which is preliminary data.</text>
</comment>
<dbReference type="Proteomes" id="UP000482084">
    <property type="component" value="Unassembled WGS sequence"/>
</dbReference>
<dbReference type="AlphaFoldDB" id="A0A6L4X3N2"/>